<dbReference type="Proteomes" id="UP000707352">
    <property type="component" value="Unassembled WGS sequence"/>
</dbReference>
<accession>A0ABX0VBD3</accession>
<protein>
    <submittedName>
        <fullName evidence="3">UDP-2,3-diacylglucosamine diphosphatase LpxI</fullName>
        <ecNumber evidence="3">3.6.1.54</ecNumber>
    </submittedName>
</protein>
<feature type="domain" description="LpxI N-terminal" evidence="2">
    <location>
        <begin position="7"/>
        <end position="135"/>
    </location>
</feature>
<dbReference type="Gene3D" id="3.40.50.20">
    <property type="match status" value="1"/>
</dbReference>
<dbReference type="Pfam" id="PF17930">
    <property type="entry name" value="LpxI_N"/>
    <property type="match status" value="1"/>
</dbReference>
<dbReference type="Pfam" id="PF06230">
    <property type="entry name" value="LpxI_C"/>
    <property type="match status" value="1"/>
</dbReference>
<proteinExistence type="predicted"/>
<evidence type="ECO:0000259" key="1">
    <source>
        <dbReference type="Pfam" id="PF06230"/>
    </source>
</evidence>
<gene>
    <name evidence="3" type="primary">lpxI</name>
    <name evidence="3" type="ORF">HB375_11075</name>
</gene>
<keyword evidence="4" id="KW-1185">Reference proteome</keyword>
<dbReference type="EC" id="3.6.1.54" evidence="3"/>
<keyword evidence="3" id="KW-0378">Hydrolase</keyword>
<dbReference type="Gene3D" id="3.40.140.80">
    <property type="match status" value="1"/>
</dbReference>
<feature type="domain" description="LpxI C-terminal" evidence="1">
    <location>
        <begin position="144"/>
        <end position="275"/>
    </location>
</feature>
<organism evidence="3 4">
    <name type="scientific">Microvirga terricola</name>
    <dbReference type="NCBI Taxonomy" id="2719797"/>
    <lineage>
        <taxon>Bacteria</taxon>
        <taxon>Pseudomonadati</taxon>
        <taxon>Pseudomonadota</taxon>
        <taxon>Alphaproteobacteria</taxon>
        <taxon>Hyphomicrobiales</taxon>
        <taxon>Methylobacteriaceae</taxon>
        <taxon>Microvirga</taxon>
    </lineage>
</organism>
<evidence type="ECO:0000313" key="3">
    <source>
        <dbReference type="EMBL" id="NIX77154.1"/>
    </source>
</evidence>
<dbReference type="PANTHER" id="PTHR39962">
    <property type="entry name" value="BLL4848 PROTEIN"/>
    <property type="match status" value="1"/>
</dbReference>
<dbReference type="GO" id="GO:0016787">
    <property type="term" value="F:hydrolase activity"/>
    <property type="evidence" value="ECO:0007669"/>
    <property type="project" value="UniProtKB-KW"/>
</dbReference>
<evidence type="ECO:0000259" key="2">
    <source>
        <dbReference type="Pfam" id="PF17930"/>
    </source>
</evidence>
<dbReference type="InterPro" id="IPR010415">
    <property type="entry name" value="LpxI_C"/>
</dbReference>
<dbReference type="InterPro" id="IPR043167">
    <property type="entry name" value="LpxI_C_sf"/>
</dbReference>
<dbReference type="InterPro" id="IPR041255">
    <property type="entry name" value="LpxI_N"/>
</dbReference>
<dbReference type="PANTHER" id="PTHR39962:SF1">
    <property type="entry name" value="LPXI FAMILY PROTEIN"/>
    <property type="match status" value="1"/>
</dbReference>
<name>A0ABX0VBD3_9HYPH</name>
<dbReference type="InterPro" id="IPR053174">
    <property type="entry name" value="LpxI"/>
</dbReference>
<sequence length="281" mass="29927">MAGNGPIAILAGSGQLPIQLADTLKAKGQDHRILAFRGFAEPELRRRADAVVGLLDLKTILATLDAWRPSAVTLVGAVRRPGFSALLGAYSLLRNMQEVKDIISRGDDQVLRGAVMIIEERGHRVVGVRDLAPELIAPLTLRGKLQPNAEDREAIAIGLSLLGSLSGFDIGQAAVVAQRHVLAIEGPEGTDRMLRRVRGLRRSLLGFSPRREGGVLVKAAKKGQDLRVDMPAVGPRSVIEAARAGLSGIAIGAGSTLVLNEQETLRTADRLGLFFTAVELP</sequence>
<dbReference type="RefSeq" id="WP_167673037.1">
    <property type="nucleotide sequence ID" value="NZ_JAATJS010000003.1"/>
</dbReference>
<reference evidence="3 4" key="1">
    <citation type="submission" date="2020-03" db="EMBL/GenBank/DDBJ databases">
        <title>The genome sequence of Microvirga sp. c23x22.</title>
        <authorList>
            <person name="Zhang X."/>
        </authorList>
    </citation>
    <scope>NUCLEOTIDE SEQUENCE [LARGE SCALE GENOMIC DNA]</scope>
    <source>
        <strain evidence="4">c23x22</strain>
    </source>
</reference>
<evidence type="ECO:0000313" key="4">
    <source>
        <dbReference type="Proteomes" id="UP000707352"/>
    </source>
</evidence>
<comment type="caution">
    <text evidence="3">The sequence shown here is derived from an EMBL/GenBank/DDBJ whole genome shotgun (WGS) entry which is preliminary data.</text>
</comment>
<dbReference type="EMBL" id="JAATJS010000003">
    <property type="protein sequence ID" value="NIX77154.1"/>
    <property type="molecule type" value="Genomic_DNA"/>
</dbReference>